<gene>
    <name evidence="1" type="ORF">B0I29_102563</name>
</gene>
<dbReference type="Pfam" id="PF19744">
    <property type="entry name" value="DUF6232"/>
    <property type="match status" value="1"/>
</dbReference>
<organism evidence="1 2">
    <name type="scientific">Actinoplanes lutulentus</name>
    <dbReference type="NCBI Taxonomy" id="1287878"/>
    <lineage>
        <taxon>Bacteria</taxon>
        <taxon>Bacillati</taxon>
        <taxon>Actinomycetota</taxon>
        <taxon>Actinomycetes</taxon>
        <taxon>Micromonosporales</taxon>
        <taxon>Micromonosporaceae</taxon>
        <taxon>Actinoplanes</taxon>
    </lineage>
</organism>
<proteinExistence type="predicted"/>
<protein>
    <submittedName>
        <fullName evidence="1">Uncharacterized protein</fullName>
    </submittedName>
</protein>
<keyword evidence="2" id="KW-1185">Reference proteome</keyword>
<dbReference type="InterPro" id="IPR045629">
    <property type="entry name" value="DUF6232"/>
</dbReference>
<evidence type="ECO:0000313" key="2">
    <source>
        <dbReference type="Proteomes" id="UP000249341"/>
    </source>
</evidence>
<dbReference type="AlphaFoldDB" id="A0A327ZIG1"/>
<dbReference type="Proteomes" id="UP000249341">
    <property type="component" value="Unassembled WGS sequence"/>
</dbReference>
<dbReference type="OrthoDB" id="3296259at2"/>
<name>A0A327ZIG1_9ACTN</name>
<evidence type="ECO:0000313" key="1">
    <source>
        <dbReference type="EMBL" id="RAK42737.1"/>
    </source>
</evidence>
<dbReference type="RefSeq" id="WP_111647862.1">
    <property type="nucleotide sequence ID" value="NZ_JACHWI010000003.1"/>
</dbReference>
<dbReference type="EMBL" id="QLMJ01000002">
    <property type="protein sequence ID" value="RAK42737.1"/>
    <property type="molecule type" value="Genomic_DNA"/>
</dbReference>
<reference evidence="1 2" key="1">
    <citation type="submission" date="2018-06" db="EMBL/GenBank/DDBJ databases">
        <title>Genomic Encyclopedia of Type Strains, Phase III (KMG-III): the genomes of soil and plant-associated and newly described type strains.</title>
        <authorList>
            <person name="Whitman W."/>
        </authorList>
    </citation>
    <scope>NUCLEOTIDE SEQUENCE [LARGE SCALE GENOMIC DNA]</scope>
    <source>
        <strain evidence="1 2">CGMCC 4.7090</strain>
    </source>
</reference>
<sequence>MLLSIFYRGPRALITDEFFEVAGSRRYPVCALRDVHIVRYQPTGEGLHQAMGLSAMAAAVVAIPLVGRESAILGALIVVVLLAQAAFSLSRRPPPRWDLVAVCDREYAVLFSSSDQREFEQVCRGLQRSLERLAEGAG</sequence>
<comment type="caution">
    <text evidence="1">The sequence shown here is derived from an EMBL/GenBank/DDBJ whole genome shotgun (WGS) entry which is preliminary data.</text>
</comment>
<accession>A0A327ZIG1</accession>